<dbReference type="Pfam" id="PF09907">
    <property type="entry name" value="HigB_toxin"/>
    <property type="match status" value="1"/>
</dbReference>
<dbReference type="GO" id="GO:0003723">
    <property type="term" value="F:RNA binding"/>
    <property type="evidence" value="ECO:0007669"/>
    <property type="project" value="InterPro"/>
</dbReference>
<dbReference type="GO" id="GO:0110001">
    <property type="term" value="C:toxin-antitoxin complex"/>
    <property type="evidence" value="ECO:0007669"/>
    <property type="project" value="InterPro"/>
</dbReference>
<dbReference type="RefSeq" id="WP_349282668.1">
    <property type="nucleotide sequence ID" value="NZ_CBCSCU010000062.1"/>
</dbReference>
<dbReference type="GO" id="GO:0004519">
    <property type="term" value="F:endonuclease activity"/>
    <property type="evidence" value="ECO:0007669"/>
    <property type="project" value="InterPro"/>
</dbReference>
<geneLocation type="plasmid" evidence="1">
    <name>p2</name>
</geneLocation>
<reference evidence="1" key="1">
    <citation type="submission" date="2024-05" db="EMBL/GenBank/DDBJ databases">
        <authorList>
            <person name="Bunk B."/>
            <person name="Swiderski J."/>
            <person name="Sproer C."/>
            <person name="Thiel V."/>
        </authorList>
    </citation>
    <scope>NUCLEOTIDE SEQUENCE</scope>
    <source>
        <strain evidence="1">DSM 17735</strain>
        <plasmid evidence="1">p2</plasmid>
    </source>
</reference>
<dbReference type="InterPro" id="IPR018669">
    <property type="entry name" value="Toxin_HigB"/>
</dbReference>
<sequence length="103" mass="11690">MHVVANSNLTAFYQDPAYRDAEAALTAWHDEAKKAKWTMPADVKARYANASIIANNRVVFNIKGNDYRLIVAVAYKMQYVFIKFIGTHKQYDAVDAATVDQFK</sequence>
<proteinExistence type="predicted"/>
<name>A0AAU7M0Y4_9BURK</name>
<organism evidence="1">
    <name type="scientific">Polaromonas hydrogenivorans</name>
    <dbReference type="NCBI Taxonomy" id="335476"/>
    <lineage>
        <taxon>Bacteria</taxon>
        <taxon>Pseudomonadati</taxon>
        <taxon>Pseudomonadota</taxon>
        <taxon>Betaproteobacteria</taxon>
        <taxon>Burkholderiales</taxon>
        <taxon>Comamonadaceae</taxon>
        <taxon>Polaromonas</taxon>
    </lineage>
</organism>
<dbReference type="EMBL" id="CP157677">
    <property type="protein sequence ID" value="XBP72863.1"/>
    <property type="molecule type" value="Genomic_DNA"/>
</dbReference>
<accession>A0AAU7M0Y4</accession>
<protein>
    <submittedName>
        <fullName evidence="1">Type II toxin-antitoxin system HigB family toxin</fullName>
    </submittedName>
</protein>
<gene>
    <name evidence="1" type="ORF">ABLV49_22865</name>
</gene>
<keyword evidence="1" id="KW-0614">Plasmid</keyword>
<evidence type="ECO:0000313" key="1">
    <source>
        <dbReference type="EMBL" id="XBP72863.1"/>
    </source>
</evidence>
<dbReference type="AlphaFoldDB" id="A0AAU7M0Y4"/>